<sequence>MTRKNRATRARTTAGKGTPTSLLRRLILLGGIPLLAGTALLGSAETAGATPADDAYLAQLRAAGLTWPPNADEALIGEAHLICYDLTWGWEPQQIADDIHAHMNARGVTLLDVGTMVNAAHSIYCPGNVCDAPSLCT</sequence>
<proteinExistence type="predicted"/>
<gene>
    <name evidence="3" type="ORF">Mkiyose1413_41910</name>
    <name evidence="2" type="ORF">SRL2020028_06690</name>
</gene>
<evidence type="ECO:0000313" key="2">
    <source>
        <dbReference type="EMBL" id="GLB81413.1"/>
    </source>
</evidence>
<reference evidence="3" key="1">
    <citation type="submission" date="2022-08" db="EMBL/GenBank/DDBJ databases">
        <title>Mycobacterium kiyosense sp. nov., scotochromogenic slow-glowing species isolated from respiratory specimens.</title>
        <authorList>
            <person name="Fukano H."/>
            <person name="Kazumi Y."/>
            <person name="Sakagami N."/>
            <person name="Ato M."/>
            <person name="Mitarai S."/>
            <person name="Hoshino Y."/>
        </authorList>
    </citation>
    <scope>NUCLEOTIDE SEQUENCE</scope>
    <source>
        <strain evidence="3">1413</strain>
        <strain evidence="2">SRL2020-028</strain>
    </source>
</reference>
<protein>
    <recommendedName>
        <fullName evidence="1">DUF732 domain-containing protein</fullName>
    </recommendedName>
</protein>
<dbReference type="Proteomes" id="UP001064782">
    <property type="component" value="Unassembled WGS sequence"/>
</dbReference>
<name>A0A9P3Q7I5_9MYCO</name>
<dbReference type="Pfam" id="PF05305">
    <property type="entry name" value="DUF732"/>
    <property type="match status" value="1"/>
</dbReference>
<dbReference type="EMBL" id="BRXE01000003">
    <property type="protein sequence ID" value="GLB81413.1"/>
    <property type="molecule type" value="Genomic_DNA"/>
</dbReference>
<evidence type="ECO:0000313" key="4">
    <source>
        <dbReference type="Proteomes" id="UP001064782"/>
    </source>
</evidence>
<dbReference type="InterPro" id="IPR007969">
    <property type="entry name" value="DUF732"/>
</dbReference>
<keyword evidence="4" id="KW-1185">Reference proteome</keyword>
<evidence type="ECO:0000313" key="3">
    <source>
        <dbReference type="EMBL" id="GLD32308.1"/>
    </source>
</evidence>
<accession>A0A9P3Q7I5</accession>
<organism evidence="3 4">
    <name type="scientific">Mycobacterium kiyosense</name>
    <dbReference type="NCBI Taxonomy" id="2871094"/>
    <lineage>
        <taxon>Bacteria</taxon>
        <taxon>Bacillati</taxon>
        <taxon>Actinomycetota</taxon>
        <taxon>Actinomycetes</taxon>
        <taxon>Mycobacteriales</taxon>
        <taxon>Mycobacteriaceae</taxon>
        <taxon>Mycobacterium</taxon>
    </lineage>
</organism>
<dbReference type="AlphaFoldDB" id="A0A9P3Q7I5"/>
<comment type="caution">
    <text evidence="3">The sequence shown here is derived from an EMBL/GenBank/DDBJ whole genome shotgun (WGS) entry which is preliminary data.</text>
</comment>
<evidence type="ECO:0000259" key="1">
    <source>
        <dbReference type="Pfam" id="PF05305"/>
    </source>
</evidence>
<feature type="domain" description="DUF732" evidence="1">
    <location>
        <begin position="52"/>
        <end position="126"/>
    </location>
</feature>
<dbReference type="EMBL" id="BRZI01000040">
    <property type="protein sequence ID" value="GLD32308.1"/>
    <property type="molecule type" value="Genomic_DNA"/>
</dbReference>
<dbReference type="Proteomes" id="UP001165663">
    <property type="component" value="Unassembled WGS sequence"/>
</dbReference>